<evidence type="ECO:0000256" key="4">
    <source>
        <dbReference type="ARBA" id="ARBA00014881"/>
    </source>
</evidence>
<evidence type="ECO:0000256" key="7">
    <source>
        <dbReference type="ARBA" id="ARBA00023242"/>
    </source>
</evidence>
<organism evidence="9">
    <name type="scientific">Arcella intermedia</name>
    <dbReference type="NCBI Taxonomy" id="1963864"/>
    <lineage>
        <taxon>Eukaryota</taxon>
        <taxon>Amoebozoa</taxon>
        <taxon>Tubulinea</taxon>
        <taxon>Elardia</taxon>
        <taxon>Arcellinida</taxon>
        <taxon>Sphaerothecina</taxon>
        <taxon>Arcellidae</taxon>
        <taxon>Arcella</taxon>
    </lineage>
</organism>
<dbReference type="InterPro" id="IPR054559">
    <property type="entry name" value="PSMD12-CSN4-like_N"/>
</dbReference>
<dbReference type="EMBL" id="GIBP01003667">
    <property type="protein sequence ID" value="NDV32636.1"/>
    <property type="molecule type" value="Transcribed_RNA"/>
</dbReference>
<keyword evidence="5" id="KW-0963">Cytoplasm</keyword>
<proteinExistence type="inferred from homology"/>
<reference evidence="9" key="1">
    <citation type="journal article" date="2020" name="J. Eukaryot. Microbiol.">
        <title>De novo Sequencing, Assembly and Annotation of the Transcriptome for the Free-Living Testate Amoeba Arcella intermedia.</title>
        <authorList>
            <person name="Ribeiro G.M."/>
            <person name="Porfirio-Sousa A.L."/>
            <person name="Maurer-Alcala X.X."/>
            <person name="Katz L.A."/>
            <person name="Lahr D.J.G."/>
        </authorList>
    </citation>
    <scope>NUCLEOTIDE SEQUENCE</scope>
</reference>
<dbReference type="PANTHER" id="PTHR10855:SF2">
    <property type="entry name" value="COP9 SIGNALOSOME COMPLEX SUBUNIT 4"/>
    <property type="match status" value="1"/>
</dbReference>
<evidence type="ECO:0000313" key="9">
    <source>
        <dbReference type="EMBL" id="NDV32636.1"/>
    </source>
</evidence>
<evidence type="ECO:0000256" key="5">
    <source>
        <dbReference type="ARBA" id="ARBA00022490"/>
    </source>
</evidence>
<dbReference type="AlphaFoldDB" id="A0A6B2L6P2"/>
<dbReference type="PANTHER" id="PTHR10855">
    <property type="entry name" value="26S PROTEASOME NON-ATPASE REGULATORY SUBUNIT 12/COP9 SIGNALOSOME COMPLEX SUBUNIT 4"/>
    <property type="match status" value="1"/>
</dbReference>
<dbReference type="Pfam" id="PF01399">
    <property type="entry name" value="PCI"/>
    <property type="match status" value="1"/>
</dbReference>
<dbReference type="PROSITE" id="PS50250">
    <property type="entry name" value="PCI"/>
    <property type="match status" value="1"/>
</dbReference>
<dbReference type="GO" id="GO:0005829">
    <property type="term" value="C:cytosol"/>
    <property type="evidence" value="ECO:0007669"/>
    <property type="project" value="TreeGrafter"/>
</dbReference>
<dbReference type="InterPro" id="IPR036390">
    <property type="entry name" value="WH_DNA-bd_sf"/>
</dbReference>
<dbReference type="Pfam" id="PF22241">
    <property type="entry name" value="PSMD12-CSN4_N"/>
    <property type="match status" value="1"/>
</dbReference>
<protein>
    <recommendedName>
        <fullName evidence="4">COP9 signalosome complex subunit 4</fullName>
    </recommendedName>
</protein>
<comment type="subcellular location">
    <subcellularLocation>
        <location evidence="2">Cytoplasm</location>
    </subcellularLocation>
    <subcellularLocation>
        <location evidence="1">Nucleus</location>
    </subcellularLocation>
</comment>
<dbReference type="InterPro" id="IPR036388">
    <property type="entry name" value="WH-like_DNA-bd_sf"/>
</dbReference>
<keyword evidence="7" id="KW-0539">Nucleus</keyword>
<dbReference type="GO" id="GO:0008180">
    <property type="term" value="C:COP9 signalosome"/>
    <property type="evidence" value="ECO:0007669"/>
    <property type="project" value="UniProtKB-KW"/>
</dbReference>
<dbReference type="SMART" id="SM00088">
    <property type="entry name" value="PINT"/>
    <property type="match status" value="1"/>
</dbReference>
<keyword evidence="6" id="KW-0736">Signalosome</keyword>
<sequence length="354" mass="40045">MKETIKHVVSASTIISRPVLKELVDNLKKADPKLHKDVATSTLEILGQGHAVQFEEQISDINYHLGKVLIKEGTDLIAAAKVLQAIPLETGQRNYPVEKKVKIWVMIAQLYLEEERAMEAERFINKAAPLTGQIKKESLLLRYKSAFVRNQDFNRKFSEAALSYYRLAQTFPKEEDQMMALESGLRCAVLSPAGPQRSRLLAMYYKDDKAPRLESYTVLEKMFLERILKKEEISAFSSTLLTHQKAQMAGGKTLLEQAVIEHNLLAASKVYNNISFSELAILLDVTPELAEKIASKMISEERLSGFINQTAKLLFFKKATSNELTVWDQHIEHACSAVNNILDKIAKKYPSYVN</sequence>
<dbReference type="InterPro" id="IPR000717">
    <property type="entry name" value="PCI_dom"/>
</dbReference>
<evidence type="ECO:0000256" key="1">
    <source>
        <dbReference type="ARBA" id="ARBA00004123"/>
    </source>
</evidence>
<feature type="domain" description="PCI" evidence="8">
    <location>
        <begin position="156"/>
        <end position="321"/>
    </location>
</feature>
<name>A0A6B2L6P2_9EUKA</name>
<dbReference type="InterPro" id="IPR040134">
    <property type="entry name" value="PSMD12/CSN4"/>
</dbReference>
<evidence type="ECO:0000256" key="2">
    <source>
        <dbReference type="ARBA" id="ARBA00004496"/>
    </source>
</evidence>
<dbReference type="SUPFAM" id="SSF46785">
    <property type="entry name" value="Winged helix' DNA-binding domain"/>
    <property type="match status" value="1"/>
</dbReference>
<dbReference type="Gene3D" id="1.10.10.10">
    <property type="entry name" value="Winged helix-like DNA-binding domain superfamily/Winged helix DNA-binding domain"/>
    <property type="match status" value="1"/>
</dbReference>
<evidence type="ECO:0000256" key="3">
    <source>
        <dbReference type="ARBA" id="ARBA00010417"/>
    </source>
</evidence>
<comment type="similarity">
    <text evidence="3">Belongs to the CSN4 family.</text>
</comment>
<evidence type="ECO:0000256" key="6">
    <source>
        <dbReference type="ARBA" id="ARBA00022790"/>
    </source>
</evidence>
<accession>A0A6B2L6P2</accession>
<evidence type="ECO:0000259" key="8">
    <source>
        <dbReference type="PROSITE" id="PS50250"/>
    </source>
</evidence>